<dbReference type="Gene3D" id="3.90.980.20">
    <property type="match status" value="1"/>
</dbReference>
<dbReference type="InterPro" id="IPR042017">
    <property type="entry name" value="PHF19_PHD2"/>
</dbReference>
<dbReference type="PANTHER" id="PTHR13554:SF10">
    <property type="entry name" value="26S PROTEASOME NON-ATPASE REGULATORY SUBUNIT 5"/>
    <property type="match status" value="1"/>
</dbReference>
<evidence type="ECO:0000256" key="9">
    <source>
        <dbReference type="ARBA" id="ARBA00023186"/>
    </source>
</evidence>
<evidence type="ECO:0000259" key="15">
    <source>
        <dbReference type="PROSITE" id="PS50016"/>
    </source>
</evidence>
<comment type="subcellular location">
    <subcellularLocation>
        <location evidence="1">Nucleus</location>
    </subcellularLocation>
</comment>
<dbReference type="InterPro" id="IPR011011">
    <property type="entry name" value="Znf_FYVE_PHD"/>
</dbReference>
<dbReference type="SUPFAM" id="SSF48371">
    <property type="entry name" value="ARM repeat"/>
    <property type="match status" value="1"/>
</dbReference>
<dbReference type="Proteomes" id="UP000812440">
    <property type="component" value="Chromosome 8_10"/>
</dbReference>
<keyword evidence="10" id="KW-0539">Nucleus</keyword>
<dbReference type="Gene3D" id="2.30.30.140">
    <property type="match status" value="1"/>
</dbReference>
<evidence type="ECO:0000256" key="3">
    <source>
        <dbReference type="ARBA" id="ARBA00014933"/>
    </source>
</evidence>
<accession>A0A8T2JT88</accession>
<feature type="domain" description="PHD-type" evidence="15">
    <location>
        <begin position="98"/>
        <end position="153"/>
    </location>
</feature>
<reference evidence="16" key="1">
    <citation type="thesis" date="2020" institute="ProQuest LLC" country="789 East Eisenhower Parkway, Ann Arbor, MI, USA">
        <title>Comparative Genomics and Chromosome Evolution.</title>
        <authorList>
            <person name="Mudd A.B."/>
        </authorList>
    </citation>
    <scope>NUCLEOTIDE SEQUENCE</scope>
    <source>
        <strain evidence="16">Female2</strain>
        <tissue evidence="16">Blood</tissue>
    </source>
</reference>
<keyword evidence="17" id="KW-1185">Reference proteome</keyword>
<feature type="region of interest" description="Disordered" evidence="14">
    <location>
        <begin position="441"/>
        <end position="465"/>
    </location>
</feature>
<protein>
    <recommendedName>
        <fullName evidence="3">26S proteasome non-ATPase regulatory subunit 5</fullName>
    </recommendedName>
</protein>
<evidence type="ECO:0000256" key="8">
    <source>
        <dbReference type="ARBA" id="ARBA00022990"/>
    </source>
</evidence>
<proteinExistence type="inferred from homology"/>
<dbReference type="SMART" id="SM00333">
    <property type="entry name" value="TUDOR"/>
    <property type="match status" value="1"/>
</dbReference>
<dbReference type="CDD" id="cd15579">
    <property type="entry name" value="PHD1_PHF19"/>
    <property type="match status" value="1"/>
</dbReference>
<dbReference type="InterPro" id="IPR047400">
    <property type="entry name" value="Tudor_PHF19"/>
</dbReference>
<dbReference type="FunFam" id="3.90.980.20:FF:000001">
    <property type="entry name" value="metal-response element-binding transcription factor 2 isoform X1"/>
    <property type="match status" value="1"/>
</dbReference>
<dbReference type="PROSITE" id="PS01359">
    <property type="entry name" value="ZF_PHD_1"/>
    <property type="match status" value="1"/>
</dbReference>
<evidence type="ECO:0000256" key="1">
    <source>
        <dbReference type="ARBA" id="ARBA00004123"/>
    </source>
</evidence>
<dbReference type="PROSITE" id="PS50016">
    <property type="entry name" value="ZF_PHD_2"/>
    <property type="match status" value="1"/>
</dbReference>
<dbReference type="Pfam" id="PF10508">
    <property type="entry name" value="Proteasom_PSMB"/>
    <property type="match status" value="1"/>
</dbReference>
<dbReference type="Gene3D" id="1.25.10.10">
    <property type="entry name" value="Leucine-rich Repeat Variant"/>
    <property type="match status" value="1"/>
</dbReference>
<dbReference type="Pfam" id="PF18104">
    <property type="entry name" value="Tudor_2"/>
    <property type="match status" value="1"/>
</dbReference>
<dbReference type="FunFam" id="3.30.40.10:FF:000198">
    <property type="entry name" value="PHD finger protein 19"/>
    <property type="match status" value="1"/>
</dbReference>
<comment type="function">
    <text evidence="11">Acts as a chaperone during the assembly of the 26S proteasome, specifically of the base subcomplex of the PA700/19S regulatory complex (RC). In the initial step of the base subcomplex assembly is part of an intermediate PSMD5:PSMC2:PSMC1:PSMD2 module which probably assembles with a PSMD10:PSMC4:PSMC5:PAAF1 module followed by dissociation of PSMD5.</text>
</comment>
<comment type="subunit">
    <text evidence="12">Interacts with PSMC1, PSMC2, PSMD1 and PSMD6. Part of transient complex containing PSMD5, PSMC2, PSMC1 and PSMD2 formed during the assembly of the 26S proteasome.</text>
</comment>
<dbReference type="InterPro" id="IPR016024">
    <property type="entry name" value="ARM-type_fold"/>
</dbReference>
<keyword evidence="4" id="KW-0479">Metal-binding</keyword>
<dbReference type="CDD" id="cd20451">
    <property type="entry name" value="Tudor_PHF19"/>
    <property type="match status" value="1"/>
</dbReference>
<dbReference type="FunFam" id="1.25.10.10:FF:000208">
    <property type="entry name" value="26S proteasome non-ATPase regulatory subunit 5"/>
    <property type="match status" value="1"/>
</dbReference>
<evidence type="ECO:0000256" key="12">
    <source>
        <dbReference type="ARBA" id="ARBA00064552"/>
    </source>
</evidence>
<evidence type="ECO:0000256" key="13">
    <source>
        <dbReference type="PROSITE-ProRule" id="PRU00146"/>
    </source>
</evidence>
<feature type="region of interest" description="Disordered" evidence="14">
    <location>
        <begin position="354"/>
        <end position="398"/>
    </location>
</feature>
<dbReference type="InterPro" id="IPR002999">
    <property type="entry name" value="Tudor"/>
</dbReference>
<comment type="caution">
    <text evidence="16">The sequence shown here is derived from an EMBL/GenBank/DDBJ whole genome shotgun (WGS) entry which is preliminary data.</text>
</comment>
<gene>
    <name evidence="16" type="ORF">GDO86_014880</name>
</gene>
<sequence>MEKRSLESSRQDVYTTCGHIQQSDVDVSANENRECSHLLVTQAEGQYVLCRWTDGLYYLGKINRVSNSKQSCLVTFEDNSKFWVLFKDIQHAGVPGEQPKCNICTGKISLPLDEILICGKCGLGYHQKCHIPIVEDTENCPLEPWFCRRCIFVLAVRKGGALKKGPIAKALQAVKMYPTYRPDELDWDSPHRTNQQQCYCYCGGPGEWYLKMIQCYRCRQWFHEACIQCLNEPMMFGDRFYIFFCSVCNQGSEFLKRLPLRWVDIVHLALYNLGVLSKKKYFDFEEILTFVNDNWEHLQLGKISVAPAEDRVQHLLDALNSYKSRFLCGKEIKRKKCIFRLRIRVPPCPPGKLLPEKVVGQTDSRPSADLKKKGRNKYSHKNSLRNECQRQKRQGIRSKQSKFLLEDAIPSSDFTSAWSTNHHLASIFDFNLDEIQSLKSGSSGQNFPSDLDSNDGVSTSGSASTSLSCESREQIALCVTILERFLQALEPVNVARNYKEELQRGLYHPDDSVKLLTITQVGRIVECSVALTEIFNSLELLKQMILSIGGDKISVSKEAIKSLSKIAQTTSGLNVLFGSNLLTELKNVMAISDVVRYRVYELLVAISSISAESLGYCVNSGLISQLLEELTGDDILVRVTCTEMVTSLAGTVHGRQYLAQQGIIDKISNMILGADSDPFSGFYLPGLVKFFGNLAVMDSPQQICERYPIFIEKVFDMAEGHDPTMVGVAVDTLGILGANMEGKEVLQKTGGKFQSVLRRVGNHAKNSPTELRVRCLDSISSLLYIPEDYHTEDLLAMTHSWIHSLSAQPIDMFRSIASQPFPELHCGALKVFTAIANQPWAQKLMIESPGFIEYIIDRTVDPDKDSKDAKFELVKALVDSKTIAETIGNQHYLRLRCYLREGPYYITAVSSVAVEGAE</sequence>
<evidence type="ECO:0000256" key="5">
    <source>
        <dbReference type="ARBA" id="ARBA00022737"/>
    </source>
</evidence>
<dbReference type="PANTHER" id="PTHR13554">
    <property type="entry name" value="26S PROTEASOME NON-ATPASE REGULATORY SUBUNIT 5-RELATED"/>
    <property type="match status" value="1"/>
</dbReference>
<dbReference type="AlphaFoldDB" id="A0A8T2JT88"/>
<evidence type="ECO:0000256" key="2">
    <source>
        <dbReference type="ARBA" id="ARBA00006823"/>
    </source>
</evidence>
<dbReference type="InterPro" id="IPR011989">
    <property type="entry name" value="ARM-like"/>
</dbReference>
<keyword evidence="6 13" id="KW-0863">Zinc-finger</keyword>
<dbReference type="GO" id="GO:0005829">
    <property type="term" value="C:cytosol"/>
    <property type="evidence" value="ECO:0007669"/>
    <property type="project" value="TreeGrafter"/>
</dbReference>
<dbReference type="InterPro" id="IPR001965">
    <property type="entry name" value="Znf_PHD"/>
</dbReference>
<evidence type="ECO:0000256" key="6">
    <source>
        <dbReference type="ARBA" id="ARBA00022771"/>
    </source>
</evidence>
<evidence type="ECO:0000256" key="10">
    <source>
        <dbReference type="ARBA" id="ARBA00023242"/>
    </source>
</evidence>
<dbReference type="SMART" id="SM00249">
    <property type="entry name" value="PHD"/>
    <property type="match status" value="2"/>
</dbReference>
<dbReference type="InterPro" id="IPR013083">
    <property type="entry name" value="Znf_RING/FYVE/PHD"/>
</dbReference>
<evidence type="ECO:0000256" key="11">
    <source>
        <dbReference type="ARBA" id="ARBA00055861"/>
    </source>
</evidence>
<comment type="similarity">
    <text evidence="2">Belongs to the proteasome subunit S5B/HSM3 family.</text>
</comment>
<dbReference type="GO" id="GO:0008270">
    <property type="term" value="F:zinc ion binding"/>
    <property type="evidence" value="ECO:0007669"/>
    <property type="project" value="UniProtKB-KW"/>
</dbReference>
<dbReference type="SUPFAM" id="SSF63748">
    <property type="entry name" value="Tudor/PWWP/MBT"/>
    <property type="match status" value="1"/>
</dbReference>
<evidence type="ECO:0000313" key="17">
    <source>
        <dbReference type="Proteomes" id="UP000812440"/>
    </source>
</evidence>
<dbReference type="InterPro" id="IPR019786">
    <property type="entry name" value="Zinc_finger_PHD-type_CS"/>
</dbReference>
<dbReference type="GO" id="GO:0005634">
    <property type="term" value="C:nucleus"/>
    <property type="evidence" value="ECO:0007669"/>
    <property type="project" value="UniProtKB-SubCell"/>
</dbReference>
<keyword evidence="8" id="KW-0007">Acetylation</keyword>
<evidence type="ECO:0000313" key="16">
    <source>
        <dbReference type="EMBL" id="KAG8447542.1"/>
    </source>
</evidence>
<keyword evidence="5" id="KW-0677">Repeat</keyword>
<dbReference type="SUPFAM" id="SSF57903">
    <property type="entry name" value="FYVE/PHD zinc finger"/>
    <property type="match status" value="2"/>
</dbReference>
<dbReference type="InterPro" id="IPR019787">
    <property type="entry name" value="Znf_PHD-finger"/>
</dbReference>
<dbReference type="OrthoDB" id="10250600at2759"/>
<keyword evidence="9" id="KW-0143">Chaperone</keyword>
<dbReference type="Gene3D" id="3.30.40.10">
    <property type="entry name" value="Zinc/RING finger domain, C3HC4 (zinc finger)"/>
    <property type="match status" value="1"/>
</dbReference>
<dbReference type="Pfam" id="PF00628">
    <property type="entry name" value="PHD"/>
    <property type="match status" value="1"/>
</dbReference>
<dbReference type="GO" id="GO:0043248">
    <property type="term" value="P:proteasome assembly"/>
    <property type="evidence" value="ECO:0007669"/>
    <property type="project" value="InterPro"/>
</dbReference>
<dbReference type="CDD" id="cd15581">
    <property type="entry name" value="PHD2_PHF19"/>
    <property type="match status" value="1"/>
</dbReference>
<name>A0A8T2JT88_9PIPI</name>
<keyword evidence="7" id="KW-0862">Zinc</keyword>
<dbReference type="InterPro" id="IPR040477">
    <property type="entry name" value="KDM4-like_Tudor"/>
</dbReference>
<evidence type="ECO:0000256" key="4">
    <source>
        <dbReference type="ARBA" id="ARBA00022723"/>
    </source>
</evidence>
<evidence type="ECO:0000256" key="14">
    <source>
        <dbReference type="SAM" id="MobiDB-lite"/>
    </source>
</evidence>
<evidence type="ECO:0000256" key="7">
    <source>
        <dbReference type="ARBA" id="ARBA00022833"/>
    </source>
</evidence>
<dbReference type="InterPro" id="IPR019538">
    <property type="entry name" value="PSMD5"/>
</dbReference>
<organism evidence="16 17">
    <name type="scientific">Hymenochirus boettgeri</name>
    <name type="common">Congo dwarf clawed frog</name>
    <dbReference type="NCBI Taxonomy" id="247094"/>
    <lineage>
        <taxon>Eukaryota</taxon>
        <taxon>Metazoa</taxon>
        <taxon>Chordata</taxon>
        <taxon>Craniata</taxon>
        <taxon>Vertebrata</taxon>
        <taxon>Euteleostomi</taxon>
        <taxon>Amphibia</taxon>
        <taxon>Batrachia</taxon>
        <taxon>Anura</taxon>
        <taxon>Pipoidea</taxon>
        <taxon>Pipidae</taxon>
        <taxon>Pipinae</taxon>
        <taxon>Hymenochirus</taxon>
    </lineage>
</organism>
<dbReference type="EMBL" id="JAACNH010000003">
    <property type="protein sequence ID" value="KAG8447542.1"/>
    <property type="molecule type" value="Genomic_DNA"/>
</dbReference>
<feature type="compositionally biased region" description="Basic residues" evidence="14">
    <location>
        <begin position="372"/>
        <end position="383"/>
    </location>
</feature>